<feature type="chain" id="PRO_5036686179" evidence="4">
    <location>
        <begin position="26"/>
        <end position="987"/>
    </location>
</feature>
<dbReference type="InterPro" id="IPR011043">
    <property type="entry name" value="Gal_Oxase/kelch_b-propeller"/>
</dbReference>
<dbReference type="Gene3D" id="2.60.40.10">
    <property type="entry name" value="Immunoglobulins"/>
    <property type="match status" value="1"/>
</dbReference>
<dbReference type="InterPro" id="IPR039417">
    <property type="entry name" value="Peptidase_C1A_papain-like"/>
</dbReference>
<evidence type="ECO:0000256" key="1">
    <source>
        <dbReference type="ARBA" id="ARBA00022729"/>
    </source>
</evidence>
<dbReference type="InterPro" id="IPR013783">
    <property type="entry name" value="Ig-like_fold"/>
</dbReference>
<dbReference type="RefSeq" id="WP_207677983.1">
    <property type="nucleotide sequence ID" value="NZ_CP061800.1"/>
</dbReference>
<dbReference type="SMART" id="SM00645">
    <property type="entry name" value="Pept_C1"/>
    <property type="match status" value="1"/>
</dbReference>
<feature type="signal peptide" evidence="4">
    <location>
        <begin position="1"/>
        <end position="25"/>
    </location>
</feature>
<dbReference type="InterPro" id="IPR013519">
    <property type="entry name" value="Int_alpha_beta-p"/>
</dbReference>
<dbReference type="GO" id="GO:0008234">
    <property type="term" value="F:cysteine-type peptidase activity"/>
    <property type="evidence" value="ECO:0007669"/>
    <property type="project" value="InterPro"/>
</dbReference>
<dbReference type="KEGG" id="dmm:dnm_053540"/>
<dbReference type="SUPFAM" id="SSF54001">
    <property type="entry name" value="Cysteine proteinases"/>
    <property type="match status" value="1"/>
</dbReference>
<dbReference type="CDD" id="cd02248">
    <property type="entry name" value="Peptidase_C1A"/>
    <property type="match status" value="1"/>
</dbReference>
<dbReference type="InterPro" id="IPR013517">
    <property type="entry name" value="FG-GAP"/>
</dbReference>
<feature type="domain" description="Peptidase C1A papain C-terminal" evidence="5">
    <location>
        <begin position="521"/>
        <end position="736"/>
    </location>
</feature>
<gene>
    <name evidence="6" type="ORF">dnm_053540</name>
</gene>
<dbReference type="CDD" id="cd14948">
    <property type="entry name" value="BACON"/>
    <property type="match status" value="1"/>
</dbReference>
<organism evidence="6 7">
    <name type="scientific">Desulfonema magnum</name>
    <dbReference type="NCBI Taxonomy" id="45655"/>
    <lineage>
        <taxon>Bacteria</taxon>
        <taxon>Pseudomonadati</taxon>
        <taxon>Thermodesulfobacteriota</taxon>
        <taxon>Desulfobacteria</taxon>
        <taxon>Desulfobacterales</taxon>
        <taxon>Desulfococcaceae</taxon>
        <taxon>Desulfonema</taxon>
    </lineage>
</organism>
<dbReference type="SMART" id="SM00191">
    <property type="entry name" value="Int_alpha"/>
    <property type="match status" value="5"/>
</dbReference>
<sequence>MMTKKHTPVLFTAIFVFLLFSAAFAETEKITANDGAEGNEFGQSVSIFGQNSECYAITGAYKDDNGGGGSGSAYIFKHNSGNWTREAKLASAEGAGHEYFGHSVSISAHESEWYAIAGAFNSNGNAFGTGSAYIFKREGPNWIRQAKLVASDGERNDYFGYSVSVSGDYAIVGAYRDDDGGKDSGSAYIFKRSGTDWTEQDKLTSDRGAAGDNFGRSVCISGDYAVVGAIHDGDKGAAYVFKREGNRWIQQAKLTADDGEADDFFGFSVSVSGAVSLEQYVIVGADADDDHESASGSAYIFKREGSRWIQQAKLTADDGEADDFFGRSVAISGRGSNWYAMVGADSDDDRGYNSGSAYIFKYDGTHWIQKEKLVANDGASEDYLGWSVSISGQSEGYYAMAGAYKDDDNGKDSGSAYISRNFSEEISTSDIHVTPKSLIINQPQNLRLETRNSRLETRNSGFKSPSSSLKSQVSSLRFQVSSFKFQVSDNEYAKGLVIPEYVKAYWNTRIAPPRKPASDSLPVSADWSVYDSPVRFQGSCGSCWAFATAAMIENLMNQAGLSVEDDISEQAILSCSVGSCSGGWYWDALNYIYKSGIFPESCYPYTTSKGSCDDKCAEPDFLLKIKEFTPSPGLWGENHTVNDLKEALQDGPLIVCMRTPDDGTFNGSYTGGVYDYNGGPISWEDNGHAVLLVGYDDTQQCFKVKNSWGDWWGENGYFRIAYDDVTDDVKFGSYACKVSGVFTDEDKTEFTIANTGDSDLVINSISEDKNWLTFSPRIIQRIRPNEHAVVEVSVTDWDAVRDPEETGKITIFSNDPDEASVIVEVRAIKFASSGMPPVLMASPPFKEVSEAHGAMTINISNAGKGTINWTAQTHDPWLSIISKTSGTNDGIIEVEYEANPGAARTGEIEISAPDIEGSPQTVEIRQAETPPAGCGGNGPELSDAISVLKALTGMEVADPSCADMNEDHKISLEDAIYVLRYVSRKRQ</sequence>
<dbReference type="Pfam" id="PF00112">
    <property type="entry name" value="Peptidase_C1"/>
    <property type="match status" value="1"/>
</dbReference>
<keyword evidence="1 4" id="KW-0732">Signal</keyword>
<dbReference type="PANTHER" id="PTHR36220">
    <property type="entry name" value="UNNAMED PRODUCT"/>
    <property type="match status" value="1"/>
</dbReference>
<evidence type="ECO:0000313" key="6">
    <source>
        <dbReference type="EMBL" id="QTA89304.1"/>
    </source>
</evidence>
<dbReference type="InterPro" id="IPR025660">
    <property type="entry name" value="Pept_his_AS"/>
</dbReference>
<evidence type="ECO:0000313" key="7">
    <source>
        <dbReference type="Proteomes" id="UP000663722"/>
    </source>
</evidence>
<dbReference type="EMBL" id="CP061800">
    <property type="protein sequence ID" value="QTA89304.1"/>
    <property type="molecule type" value="Genomic_DNA"/>
</dbReference>
<dbReference type="GO" id="GO:0006508">
    <property type="term" value="P:proteolysis"/>
    <property type="evidence" value="ECO:0007669"/>
    <property type="project" value="InterPro"/>
</dbReference>
<dbReference type="PROSITE" id="PS00139">
    <property type="entry name" value="THIOL_PROTEASE_CYS"/>
    <property type="match status" value="1"/>
</dbReference>
<protein>
    <submittedName>
        <fullName evidence="6">Peptidase, C1Afamily and GG-GAP repeat-containing</fullName>
    </submittedName>
</protein>
<dbReference type="AlphaFoldDB" id="A0A975BQF1"/>
<evidence type="ECO:0000256" key="2">
    <source>
        <dbReference type="ARBA" id="ARBA00022737"/>
    </source>
</evidence>
<dbReference type="InterPro" id="IPR028994">
    <property type="entry name" value="Integrin_alpha_N"/>
</dbReference>
<dbReference type="Gene3D" id="3.90.70.10">
    <property type="entry name" value="Cysteine proteinases"/>
    <property type="match status" value="1"/>
</dbReference>
<dbReference type="PRINTS" id="PR00705">
    <property type="entry name" value="PAPAIN"/>
</dbReference>
<keyword evidence="2" id="KW-0677">Repeat</keyword>
<name>A0A975BQF1_9BACT</name>
<keyword evidence="3" id="KW-0325">Glycoprotein</keyword>
<dbReference type="InterPro" id="IPR038765">
    <property type="entry name" value="Papain-like_cys_pep_sf"/>
</dbReference>
<dbReference type="InterPro" id="IPR000668">
    <property type="entry name" value="Peptidase_C1A_C"/>
</dbReference>
<reference evidence="6" key="1">
    <citation type="journal article" date="2021" name="Microb. Physiol.">
        <title>Proteogenomic Insights into the Physiology of Marine, Sulfate-Reducing, Filamentous Desulfonema limicola and Desulfonema magnum.</title>
        <authorList>
            <person name="Schnaars V."/>
            <person name="Wohlbrand L."/>
            <person name="Scheve S."/>
            <person name="Hinrichs C."/>
            <person name="Reinhardt R."/>
            <person name="Rabus R."/>
        </authorList>
    </citation>
    <scope>NUCLEOTIDE SEQUENCE</scope>
    <source>
        <strain evidence="6">4be13</strain>
    </source>
</reference>
<accession>A0A975BQF1</accession>
<keyword evidence="7" id="KW-1185">Reference proteome</keyword>
<dbReference type="PROSITE" id="PS00639">
    <property type="entry name" value="THIOL_PROTEASE_HIS"/>
    <property type="match status" value="1"/>
</dbReference>
<evidence type="ECO:0000256" key="3">
    <source>
        <dbReference type="ARBA" id="ARBA00023180"/>
    </source>
</evidence>
<evidence type="ECO:0000259" key="5">
    <source>
        <dbReference type="SMART" id="SM00645"/>
    </source>
</evidence>
<dbReference type="PANTHER" id="PTHR36220:SF1">
    <property type="entry name" value="GAMMA TUBULIN COMPLEX COMPONENT C-TERMINAL DOMAIN-CONTAINING PROTEIN"/>
    <property type="match status" value="1"/>
</dbReference>
<dbReference type="InterPro" id="IPR000169">
    <property type="entry name" value="Pept_cys_AS"/>
</dbReference>
<dbReference type="PROSITE" id="PS51470">
    <property type="entry name" value="FG_GAP"/>
    <property type="match status" value="1"/>
</dbReference>
<dbReference type="Gene3D" id="2.130.10.130">
    <property type="entry name" value="Integrin alpha, N-terminal"/>
    <property type="match status" value="3"/>
</dbReference>
<evidence type="ECO:0000256" key="4">
    <source>
        <dbReference type="SAM" id="SignalP"/>
    </source>
</evidence>
<dbReference type="Pfam" id="PF19190">
    <property type="entry name" value="BACON_2"/>
    <property type="match status" value="1"/>
</dbReference>
<dbReference type="SUPFAM" id="SSF50965">
    <property type="entry name" value="Galactose oxidase, central domain"/>
    <property type="match status" value="1"/>
</dbReference>
<dbReference type="InterPro" id="IPR024361">
    <property type="entry name" value="BACON"/>
</dbReference>
<dbReference type="Pfam" id="PF14312">
    <property type="entry name" value="FG-GAP_2"/>
    <property type="match status" value="7"/>
</dbReference>
<dbReference type="Proteomes" id="UP000663722">
    <property type="component" value="Chromosome"/>
</dbReference>
<proteinExistence type="predicted"/>